<gene>
    <name evidence="2" type="ORF">NCGR_LOCUS17975</name>
</gene>
<dbReference type="Proteomes" id="UP000604825">
    <property type="component" value="Unassembled WGS sequence"/>
</dbReference>
<reference evidence="2" key="1">
    <citation type="submission" date="2020-10" db="EMBL/GenBank/DDBJ databases">
        <authorList>
            <person name="Han B."/>
            <person name="Lu T."/>
            <person name="Zhao Q."/>
            <person name="Huang X."/>
            <person name="Zhao Y."/>
        </authorList>
    </citation>
    <scope>NUCLEOTIDE SEQUENCE</scope>
</reference>
<feature type="compositionally biased region" description="Basic and acidic residues" evidence="1">
    <location>
        <begin position="48"/>
        <end position="61"/>
    </location>
</feature>
<dbReference type="PANTHER" id="PTHR33063">
    <property type="entry name" value="OS02G0583500 PROTEIN"/>
    <property type="match status" value="1"/>
</dbReference>
<sequence>MEPDAVDFFGECMSSPQNGRTPLANEIYVSYKINGYMHVLHSGTNGCREGKEPEEGEEQKSPSKIVADYLSQISRSSTFLSNIGVPRPSKTGRSTLTAAQARLQAQFEETLQAEREEAARKQEELQA</sequence>
<evidence type="ECO:0000313" key="3">
    <source>
        <dbReference type="Proteomes" id="UP000604825"/>
    </source>
</evidence>
<dbReference type="EMBL" id="CAJGYO010000004">
    <property type="protein sequence ID" value="CAD6226103.1"/>
    <property type="molecule type" value="Genomic_DNA"/>
</dbReference>
<feature type="region of interest" description="Disordered" evidence="1">
    <location>
        <begin position="43"/>
        <end position="63"/>
    </location>
</feature>
<proteinExistence type="predicted"/>
<organism evidence="2 3">
    <name type="scientific">Miscanthus lutarioriparius</name>
    <dbReference type="NCBI Taxonomy" id="422564"/>
    <lineage>
        <taxon>Eukaryota</taxon>
        <taxon>Viridiplantae</taxon>
        <taxon>Streptophyta</taxon>
        <taxon>Embryophyta</taxon>
        <taxon>Tracheophyta</taxon>
        <taxon>Spermatophyta</taxon>
        <taxon>Magnoliopsida</taxon>
        <taxon>Liliopsida</taxon>
        <taxon>Poales</taxon>
        <taxon>Poaceae</taxon>
        <taxon>PACMAD clade</taxon>
        <taxon>Panicoideae</taxon>
        <taxon>Andropogonodae</taxon>
        <taxon>Andropogoneae</taxon>
        <taxon>Saccharinae</taxon>
        <taxon>Miscanthus</taxon>
    </lineage>
</organism>
<keyword evidence="3" id="KW-1185">Reference proteome</keyword>
<dbReference type="PANTHER" id="PTHR33063:SF18">
    <property type="entry name" value="RECF_RECN_SMC N-TERMINAL DOMAIN-CONTAINING PROTEIN"/>
    <property type="match status" value="1"/>
</dbReference>
<comment type="caution">
    <text evidence="2">The sequence shown here is derived from an EMBL/GenBank/DDBJ whole genome shotgun (WGS) entry which is preliminary data.</text>
</comment>
<accession>A0A811NF34</accession>
<evidence type="ECO:0000313" key="2">
    <source>
        <dbReference type="EMBL" id="CAD6226103.1"/>
    </source>
</evidence>
<protein>
    <submittedName>
        <fullName evidence="2">Uncharacterized protein</fullName>
    </submittedName>
</protein>
<name>A0A811NF34_9POAL</name>
<evidence type="ECO:0000256" key="1">
    <source>
        <dbReference type="SAM" id="MobiDB-lite"/>
    </source>
</evidence>
<dbReference type="AlphaFoldDB" id="A0A811NF34"/>